<feature type="region of interest" description="Disordered" evidence="1">
    <location>
        <begin position="1"/>
        <end position="36"/>
    </location>
</feature>
<organism evidence="2">
    <name type="scientific">Tanacetum cinerariifolium</name>
    <name type="common">Dalmatian daisy</name>
    <name type="synonym">Chrysanthemum cinerariifolium</name>
    <dbReference type="NCBI Taxonomy" id="118510"/>
    <lineage>
        <taxon>Eukaryota</taxon>
        <taxon>Viridiplantae</taxon>
        <taxon>Streptophyta</taxon>
        <taxon>Embryophyta</taxon>
        <taxon>Tracheophyta</taxon>
        <taxon>Spermatophyta</taxon>
        <taxon>Magnoliopsida</taxon>
        <taxon>eudicotyledons</taxon>
        <taxon>Gunneridae</taxon>
        <taxon>Pentapetalae</taxon>
        <taxon>asterids</taxon>
        <taxon>campanulids</taxon>
        <taxon>Asterales</taxon>
        <taxon>Asteraceae</taxon>
        <taxon>Asteroideae</taxon>
        <taxon>Anthemideae</taxon>
        <taxon>Anthemidinae</taxon>
        <taxon>Tanacetum</taxon>
    </lineage>
</organism>
<name>A0A6L2LS44_TANCI</name>
<dbReference type="EMBL" id="BKCJ010004940">
    <property type="protein sequence ID" value="GEU63969.1"/>
    <property type="molecule type" value="Genomic_DNA"/>
</dbReference>
<accession>A0A6L2LS44</accession>
<dbReference type="AlphaFoldDB" id="A0A6L2LS44"/>
<proteinExistence type="predicted"/>
<evidence type="ECO:0000256" key="1">
    <source>
        <dbReference type="SAM" id="MobiDB-lite"/>
    </source>
</evidence>
<protein>
    <submittedName>
        <fullName evidence="2">Uncharacterized protein</fullName>
    </submittedName>
</protein>
<comment type="caution">
    <text evidence="2">The sequence shown here is derived from an EMBL/GenBank/DDBJ whole genome shotgun (WGS) entry which is preliminary data.</text>
</comment>
<gene>
    <name evidence="2" type="ORF">Tci_035947</name>
</gene>
<sequence>MTSSNKQMHNDFMGAGSKKCPPMLASDTPVDDDNLKQPSTVQETYLNMTPEKQALIDADAEAVHMILNGIGNDIYSTVDACTYAMEMWIAIERLQQGQFINI</sequence>
<evidence type="ECO:0000313" key="2">
    <source>
        <dbReference type="EMBL" id="GEU63969.1"/>
    </source>
</evidence>
<reference evidence="2" key="1">
    <citation type="journal article" date="2019" name="Sci. Rep.">
        <title>Draft genome of Tanacetum cinerariifolium, the natural source of mosquito coil.</title>
        <authorList>
            <person name="Yamashiro T."/>
            <person name="Shiraishi A."/>
            <person name="Satake H."/>
            <person name="Nakayama K."/>
        </authorList>
    </citation>
    <scope>NUCLEOTIDE SEQUENCE</scope>
</reference>